<sequence>MESVLSTLYRSYGATVPPGSVMLPSLCSPPHSANFAGLSGSCSVSGSGGHRQTVFFPDIHSGHLGSEDLAIFSAQSSSQMEHPSSPTRNSLSTTSPAVQAGLGGPNSAVGQIMQLRLPPASRSRQVSLPVVAAAAGAGSGCGFSNGDVLR</sequence>
<protein>
    <submittedName>
        <fullName evidence="2">Uncharacterized protein</fullName>
    </submittedName>
</protein>
<evidence type="ECO:0000256" key="1">
    <source>
        <dbReference type="SAM" id="MobiDB-lite"/>
    </source>
</evidence>
<keyword evidence="3" id="KW-1185">Reference proteome</keyword>
<feature type="region of interest" description="Disordered" evidence="1">
    <location>
        <begin position="74"/>
        <end position="105"/>
    </location>
</feature>
<proteinExistence type="predicted"/>
<dbReference type="EMBL" id="CAAALY010065061">
    <property type="protein sequence ID" value="VEL23972.1"/>
    <property type="molecule type" value="Genomic_DNA"/>
</dbReference>
<dbReference type="Proteomes" id="UP000784294">
    <property type="component" value="Unassembled WGS sequence"/>
</dbReference>
<feature type="compositionally biased region" description="Polar residues" evidence="1">
    <location>
        <begin position="74"/>
        <end position="97"/>
    </location>
</feature>
<gene>
    <name evidence="2" type="ORF">PXEA_LOCUS17412</name>
</gene>
<evidence type="ECO:0000313" key="2">
    <source>
        <dbReference type="EMBL" id="VEL23972.1"/>
    </source>
</evidence>
<organism evidence="2 3">
    <name type="scientific">Protopolystoma xenopodis</name>
    <dbReference type="NCBI Taxonomy" id="117903"/>
    <lineage>
        <taxon>Eukaryota</taxon>
        <taxon>Metazoa</taxon>
        <taxon>Spiralia</taxon>
        <taxon>Lophotrochozoa</taxon>
        <taxon>Platyhelminthes</taxon>
        <taxon>Monogenea</taxon>
        <taxon>Polyopisthocotylea</taxon>
        <taxon>Polystomatidea</taxon>
        <taxon>Polystomatidae</taxon>
        <taxon>Protopolystoma</taxon>
    </lineage>
</organism>
<accession>A0A448WZF3</accession>
<reference evidence="2" key="1">
    <citation type="submission" date="2018-11" db="EMBL/GenBank/DDBJ databases">
        <authorList>
            <consortium name="Pathogen Informatics"/>
        </authorList>
    </citation>
    <scope>NUCLEOTIDE SEQUENCE</scope>
</reference>
<name>A0A448WZF3_9PLAT</name>
<comment type="caution">
    <text evidence="2">The sequence shown here is derived from an EMBL/GenBank/DDBJ whole genome shotgun (WGS) entry which is preliminary data.</text>
</comment>
<evidence type="ECO:0000313" key="3">
    <source>
        <dbReference type="Proteomes" id="UP000784294"/>
    </source>
</evidence>
<dbReference type="AlphaFoldDB" id="A0A448WZF3"/>